<dbReference type="Proteomes" id="UP000183567">
    <property type="component" value="Unassembled WGS sequence"/>
</dbReference>
<dbReference type="EMBL" id="LVVM01000671">
    <property type="protein sequence ID" value="OJA20230.1"/>
    <property type="molecule type" value="Genomic_DNA"/>
</dbReference>
<reference evidence="1 2" key="1">
    <citation type="submission" date="2016-03" db="EMBL/GenBank/DDBJ databases">
        <title>Comparative genomics of the ectomycorrhizal sister species Rhizopogon vinicolor and Rhizopogon vesiculosus (Basidiomycota: Boletales) reveals a divergence of the mating type B locus.</title>
        <authorList>
            <person name="Mujic A.B."/>
            <person name="Kuo A."/>
            <person name="Tritt A."/>
            <person name="Lipzen A."/>
            <person name="Chen C."/>
            <person name="Johnson J."/>
            <person name="Sharma A."/>
            <person name="Barry K."/>
            <person name="Grigoriev I.V."/>
            <person name="Spatafora J.W."/>
        </authorList>
    </citation>
    <scope>NUCLEOTIDE SEQUENCE [LARGE SCALE GENOMIC DNA]</scope>
    <source>
        <strain evidence="1 2">AM-OR11-056</strain>
    </source>
</reference>
<accession>A0A1J8QEW3</accession>
<name>A0A1J8QEW3_9AGAM</name>
<protein>
    <submittedName>
        <fullName evidence="1">Uncharacterized protein</fullName>
    </submittedName>
</protein>
<keyword evidence="2" id="KW-1185">Reference proteome</keyword>
<evidence type="ECO:0000313" key="1">
    <source>
        <dbReference type="EMBL" id="OJA20230.1"/>
    </source>
</evidence>
<comment type="caution">
    <text evidence="1">The sequence shown here is derived from an EMBL/GenBank/DDBJ whole genome shotgun (WGS) entry which is preliminary data.</text>
</comment>
<evidence type="ECO:0000313" key="2">
    <source>
        <dbReference type="Proteomes" id="UP000183567"/>
    </source>
</evidence>
<proteinExistence type="predicted"/>
<sequence length="12" mass="1317">MSRHYGLGIGLL</sequence>
<organism evidence="1 2">
    <name type="scientific">Rhizopogon vesiculosus</name>
    <dbReference type="NCBI Taxonomy" id="180088"/>
    <lineage>
        <taxon>Eukaryota</taxon>
        <taxon>Fungi</taxon>
        <taxon>Dikarya</taxon>
        <taxon>Basidiomycota</taxon>
        <taxon>Agaricomycotina</taxon>
        <taxon>Agaricomycetes</taxon>
        <taxon>Agaricomycetidae</taxon>
        <taxon>Boletales</taxon>
        <taxon>Suillineae</taxon>
        <taxon>Rhizopogonaceae</taxon>
        <taxon>Rhizopogon</taxon>
    </lineage>
</organism>
<gene>
    <name evidence="1" type="ORF">AZE42_02114</name>
</gene>